<evidence type="ECO:0000259" key="2">
    <source>
        <dbReference type="Pfam" id="PF00089"/>
    </source>
</evidence>
<feature type="domain" description="Peptidase S1" evidence="2">
    <location>
        <begin position="24"/>
        <end position="151"/>
    </location>
</feature>
<protein>
    <submittedName>
        <fullName evidence="5">Peptidase S1 domain-containing protein</fullName>
    </submittedName>
</protein>
<dbReference type="PANTHER" id="PTHR24253">
    <property type="entry name" value="TRANSMEMBRANE PROTEASE SERINE"/>
    <property type="match status" value="1"/>
</dbReference>
<keyword evidence="1" id="KW-1015">Disulfide bond</keyword>
<dbReference type="Gene3D" id="2.40.10.10">
    <property type="entry name" value="Trypsin-like serine proteases"/>
    <property type="match status" value="2"/>
</dbReference>
<dbReference type="InterPro" id="IPR009003">
    <property type="entry name" value="Peptidase_S1_PA"/>
</dbReference>
<dbReference type="AlphaFoldDB" id="A0A183IRJ9"/>
<dbReference type="InterPro" id="IPR043504">
    <property type="entry name" value="Peptidase_S1_PA_chymotrypsin"/>
</dbReference>
<proteinExistence type="predicted"/>
<sequence length="471" mass="52201">MKLVFGVHDYSYVKRFVVVSPWAAIVKQGYVPFTVTNDVALIHFKEKITLSPTVQPIAIPHANDAQILSPGTRFETYTMDDGPGRLIVRRLEFEAVSSRELGSFASLYIQHNQICAIQSSMSGQIQKGSSGSPVIGKAGRRTLVYGFVTTEINEKYITFTDMVAESNFMRVAARVLPNFRVIRVKGMIVEMSHVGSFFQQLLLILVMIGEISSASWLRYGNGVADFEKKTFRYMNETQFSRYSHPFLVMLTRLDLGEFPFCHGTFVDICGGYFVVVPGHCLLEDYKRSFVVASARAAILKQGYVPSSSTNDVALIHIKEIITLSPTVQPIGIPDSSDVQMLTPGTRFEIYTLDDHDGQHIVTTLEFESVDSCELGPSASHYRQQSQICAIQTSMSGQIQKGSSGSPVIGKAGNKTLIYGFVTTEFDEKYITFGDTVAHSVFLRSAARFLPRLRNGAIRKLRRSGASFGVVA</sequence>
<reference evidence="3 4" key="2">
    <citation type="submission" date="2018-11" db="EMBL/GenBank/DDBJ databases">
        <authorList>
            <consortium name="Pathogen Informatics"/>
        </authorList>
    </citation>
    <scope>NUCLEOTIDE SEQUENCE [LARGE SCALE GENOMIC DNA]</scope>
</reference>
<dbReference type="GO" id="GO:0004252">
    <property type="term" value="F:serine-type endopeptidase activity"/>
    <property type="evidence" value="ECO:0007669"/>
    <property type="project" value="InterPro"/>
</dbReference>
<keyword evidence="4" id="KW-1185">Reference proteome</keyword>
<evidence type="ECO:0000256" key="1">
    <source>
        <dbReference type="ARBA" id="ARBA00023157"/>
    </source>
</evidence>
<feature type="domain" description="Peptidase S1" evidence="2">
    <location>
        <begin position="239"/>
        <end position="421"/>
    </location>
</feature>
<dbReference type="GO" id="GO:0006508">
    <property type="term" value="P:proteolysis"/>
    <property type="evidence" value="ECO:0007669"/>
    <property type="project" value="InterPro"/>
</dbReference>
<evidence type="ECO:0000313" key="3">
    <source>
        <dbReference type="EMBL" id="VDP09594.1"/>
    </source>
</evidence>
<organism evidence="5">
    <name type="scientific">Soboliphyme baturini</name>
    <dbReference type="NCBI Taxonomy" id="241478"/>
    <lineage>
        <taxon>Eukaryota</taxon>
        <taxon>Metazoa</taxon>
        <taxon>Ecdysozoa</taxon>
        <taxon>Nematoda</taxon>
        <taxon>Enoplea</taxon>
        <taxon>Dorylaimia</taxon>
        <taxon>Dioctophymatida</taxon>
        <taxon>Dioctophymatoidea</taxon>
        <taxon>Soboliphymatidae</taxon>
        <taxon>Soboliphyme</taxon>
    </lineage>
</organism>
<accession>A0A183IRJ9</accession>
<dbReference type="WBParaSite" id="SBAD_0000648901-mRNA-1">
    <property type="protein sequence ID" value="SBAD_0000648901-mRNA-1"/>
    <property type="gene ID" value="SBAD_0000648901"/>
</dbReference>
<name>A0A183IRJ9_9BILA</name>
<evidence type="ECO:0000313" key="5">
    <source>
        <dbReference type="WBParaSite" id="SBAD_0000648901-mRNA-1"/>
    </source>
</evidence>
<reference evidence="5" key="1">
    <citation type="submission" date="2016-06" db="UniProtKB">
        <authorList>
            <consortium name="WormBaseParasite"/>
        </authorList>
    </citation>
    <scope>IDENTIFICATION</scope>
</reference>
<evidence type="ECO:0000313" key="4">
    <source>
        <dbReference type="Proteomes" id="UP000270296"/>
    </source>
</evidence>
<dbReference type="InterPro" id="IPR001254">
    <property type="entry name" value="Trypsin_dom"/>
</dbReference>
<gene>
    <name evidence="3" type="ORF">SBAD_LOCUS6245</name>
</gene>
<dbReference type="EMBL" id="UZAM01009598">
    <property type="protein sequence ID" value="VDP09594.1"/>
    <property type="molecule type" value="Genomic_DNA"/>
</dbReference>
<dbReference type="Proteomes" id="UP000270296">
    <property type="component" value="Unassembled WGS sequence"/>
</dbReference>
<dbReference type="PANTHER" id="PTHR24253:SF153">
    <property type="entry name" value="SERINE PROTEASE HEPSIN"/>
    <property type="match status" value="1"/>
</dbReference>
<dbReference type="Pfam" id="PF00089">
    <property type="entry name" value="Trypsin"/>
    <property type="match status" value="2"/>
</dbReference>
<dbReference type="SUPFAM" id="SSF50494">
    <property type="entry name" value="Trypsin-like serine proteases"/>
    <property type="match status" value="2"/>
</dbReference>